<dbReference type="Pfam" id="PF01704">
    <property type="entry name" value="UDPGP"/>
    <property type="match status" value="1"/>
</dbReference>
<evidence type="ECO:0000313" key="8">
    <source>
        <dbReference type="EMBL" id="QQP51597.1"/>
    </source>
</evidence>
<dbReference type="PANTHER" id="PTHR43511">
    <property type="match status" value="1"/>
</dbReference>
<evidence type="ECO:0000256" key="4">
    <source>
        <dbReference type="ARBA" id="ARBA00022679"/>
    </source>
</evidence>
<dbReference type="InterPro" id="IPR016267">
    <property type="entry name" value="UDPGP_trans"/>
</dbReference>
<evidence type="ECO:0000256" key="2">
    <source>
        <dbReference type="ARBA" id="ARBA00012415"/>
    </source>
</evidence>
<keyword evidence="4" id="KW-0808">Transferase</keyword>
<dbReference type="AlphaFoldDB" id="A0A7T8K990"/>
<proteinExistence type="predicted"/>
<comment type="subunit">
    <text evidence="1">Homooctamer.</text>
</comment>
<dbReference type="GO" id="GO:0006011">
    <property type="term" value="P:UDP-alpha-D-glucose metabolic process"/>
    <property type="evidence" value="ECO:0007669"/>
    <property type="project" value="InterPro"/>
</dbReference>
<dbReference type="Gene3D" id="2.160.10.10">
    <property type="entry name" value="Hexapeptide repeat proteins"/>
    <property type="match status" value="1"/>
</dbReference>
<dbReference type="Proteomes" id="UP000595437">
    <property type="component" value="Chromosome 8"/>
</dbReference>
<evidence type="ECO:0000256" key="3">
    <source>
        <dbReference type="ARBA" id="ARBA00019048"/>
    </source>
</evidence>
<name>A0A7T8K990_CALRO</name>
<feature type="non-terminal residue" evidence="8">
    <location>
        <position position="1"/>
    </location>
</feature>
<comment type="catalytic activity">
    <reaction evidence="7">
        <text>alpha-D-glucose 1-phosphate + UTP + H(+) = UDP-alpha-D-glucose + diphosphate</text>
        <dbReference type="Rhea" id="RHEA:19889"/>
        <dbReference type="ChEBI" id="CHEBI:15378"/>
        <dbReference type="ChEBI" id="CHEBI:33019"/>
        <dbReference type="ChEBI" id="CHEBI:46398"/>
        <dbReference type="ChEBI" id="CHEBI:58601"/>
        <dbReference type="ChEBI" id="CHEBI:58885"/>
        <dbReference type="EC" id="2.7.7.9"/>
    </reaction>
    <physiologicalReaction direction="left-to-right" evidence="7">
        <dbReference type="Rhea" id="RHEA:19890"/>
    </physiologicalReaction>
</comment>
<dbReference type="GO" id="GO:0003983">
    <property type="term" value="F:UTP:glucose-1-phosphate uridylyltransferase activity"/>
    <property type="evidence" value="ECO:0007669"/>
    <property type="project" value="UniProtKB-EC"/>
</dbReference>
<protein>
    <recommendedName>
        <fullName evidence="3">UTP--glucose-1-phosphate uridylyltransferase</fullName>
        <ecNumber evidence="2">2.7.7.9</ecNumber>
    </recommendedName>
</protein>
<reference evidence="9" key="1">
    <citation type="submission" date="2021-01" db="EMBL/GenBank/DDBJ databases">
        <title>Caligus Genome Assembly.</title>
        <authorList>
            <person name="Gallardo-Escarate C."/>
        </authorList>
    </citation>
    <scope>NUCLEOTIDE SEQUENCE [LARGE SCALE GENOMIC DNA]</scope>
</reference>
<evidence type="ECO:0000256" key="5">
    <source>
        <dbReference type="ARBA" id="ARBA00022695"/>
    </source>
</evidence>
<dbReference type="OrthoDB" id="932129at2759"/>
<accession>A0A7T8K990</accession>
<keyword evidence="9" id="KW-1185">Reference proteome</keyword>
<dbReference type="GO" id="GO:0005978">
    <property type="term" value="P:glycogen biosynthetic process"/>
    <property type="evidence" value="ECO:0007669"/>
    <property type="project" value="UniProtKB-UniPathway"/>
</dbReference>
<gene>
    <name evidence="8" type="ORF">FKW44_013014</name>
</gene>
<evidence type="ECO:0000256" key="1">
    <source>
        <dbReference type="ARBA" id="ARBA00011823"/>
    </source>
</evidence>
<evidence type="ECO:0000256" key="6">
    <source>
        <dbReference type="ARBA" id="ARBA00023579"/>
    </source>
</evidence>
<evidence type="ECO:0000256" key="7">
    <source>
        <dbReference type="ARBA" id="ARBA00047432"/>
    </source>
</evidence>
<organism evidence="8 9">
    <name type="scientific">Caligus rogercresseyi</name>
    <name type="common">Sea louse</name>
    <dbReference type="NCBI Taxonomy" id="217165"/>
    <lineage>
        <taxon>Eukaryota</taxon>
        <taxon>Metazoa</taxon>
        <taxon>Ecdysozoa</taxon>
        <taxon>Arthropoda</taxon>
        <taxon>Crustacea</taxon>
        <taxon>Multicrustacea</taxon>
        <taxon>Hexanauplia</taxon>
        <taxon>Copepoda</taxon>
        <taxon>Siphonostomatoida</taxon>
        <taxon>Caligidae</taxon>
        <taxon>Caligus</taxon>
    </lineage>
</organism>
<sequence>VISTQSLDMEVIVNPKSMDGGLNVVQLETAVERNRNKCPPLTILAREKCSDLLLIMSNLYTMSNGSLVMSPERMFATTPLIKLGDNHFKK</sequence>
<evidence type="ECO:0000313" key="9">
    <source>
        <dbReference type="Proteomes" id="UP000595437"/>
    </source>
</evidence>
<comment type="function">
    <text evidence="6">UTP--glucose-1-phosphate uridylyltransferase catalyzing the conversion of glucose-1-phosphate into UDP-glucose, a crucial precursor for the production of glycogen.</text>
</comment>
<keyword evidence="5" id="KW-0548">Nucleotidyltransferase</keyword>
<dbReference type="EMBL" id="CP045897">
    <property type="protein sequence ID" value="QQP51597.1"/>
    <property type="molecule type" value="Genomic_DNA"/>
</dbReference>
<dbReference type="EC" id="2.7.7.9" evidence="2"/>
<dbReference type="UniPathway" id="UPA00164"/>
<feature type="non-terminal residue" evidence="8">
    <location>
        <position position="90"/>
    </location>
</feature>
<dbReference type="InterPro" id="IPR002618">
    <property type="entry name" value="UDPGP_fam"/>
</dbReference>